<evidence type="ECO:0000256" key="1">
    <source>
        <dbReference type="ARBA" id="ARBA00023015"/>
    </source>
</evidence>
<evidence type="ECO:0000256" key="3">
    <source>
        <dbReference type="ARBA" id="ARBA00023163"/>
    </source>
</evidence>
<organism evidence="5 6">
    <name type="scientific">Spiroplasma citri</name>
    <dbReference type="NCBI Taxonomy" id="2133"/>
    <lineage>
        <taxon>Bacteria</taxon>
        <taxon>Bacillati</taxon>
        <taxon>Mycoplasmatota</taxon>
        <taxon>Mollicutes</taxon>
        <taxon>Entomoplasmatales</taxon>
        <taxon>Spiroplasmataceae</taxon>
        <taxon>Spiroplasma</taxon>
    </lineage>
</organism>
<proteinExistence type="predicted"/>
<feature type="domain" description="HTH deoR-type" evidence="4">
    <location>
        <begin position="3"/>
        <end position="44"/>
    </location>
</feature>
<protein>
    <submittedName>
        <fullName evidence="5">DeoR family transcriptional regulator</fullName>
    </submittedName>
</protein>
<evidence type="ECO:0000313" key="6">
    <source>
        <dbReference type="Proteomes" id="UP001214629"/>
    </source>
</evidence>
<dbReference type="AlphaFoldDB" id="A0AAX3SY77"/>
<reference evidence="5 6" key="1">
    <citation type="submission" date="2022-04" db="EMBL/GenBank/DDBJ databases">
        <title>Whole genome of Spiroplasma citri.</title>
        <authorList>
            <person name="Khanchezar A."/>
            <person name="Izadpanah K."/>
            <person name="Taghavi M."/>
            <person name="Ghorbani A."/>
            <person name="Beven L."/>
        </authorList>
    </citation>
    <scope>NUCLEOTIDE SEQUENCE [LARGE SCALE GENOMIC DNA]</scope>
    <source>
        <strain evidence="5 6">D4</strain>
    </source>
</reference>
<dbReference type="RefSeq" id="WP_277938510.1">
    <property type="nucleotide sequence ID" value="NZ_CP096246.1"/>
</dbReference>
<keyword evidence="1" id="KW-0805">Transcription regulation</keyword>
<dbReference type="Proteomes" id="UP001214629">
    <property type="component" value="Chromosome"/>
</dbReference>
<accession>A0AAX3SY77</accession>
<evidence type="ECO:0000313" key="5">
    <source>
        <dbReference type="EMBL" id="WFG96112.1"/>
    </source>
</evidence>
<dbReference type="InterPro" id="IPR001034">
    <property type="entry name" value="DeoR_HTH"/>
</dbReference>
<dbReference type="GO" id="GO:0003700">
    <property type="term" value="F:DNA-binding transcription factor activity"/>
    <property type="evidence" value="ECO:0007669"/>
    <property type="project" value="InterPro"/>
</dbReference>
<evidence type="ECO:0000259" key="4">
    <source>
        <dbReference type="PROSITE" id="PS51000"/>
    </source>
</evidence>
<keyword evidence="3" id="KW-0804">Transcription</keyword>
<evidence type="ECO:0000256" key="2">
    <source>
        <dbReference type="ARBA" id="ARBA00023125"/>
    </source>
</evidence>
<dbReference type="EMBL" id="CP096246">
    <property type="protein sequence ID" value="WFG96112.1"/>
    <property type="molecule type" value="Genomic_DNA"/>
</dbReference>
<dbReference type="PROSITE" id="PS00894">
    <property type="entry name" value="HTH_DEOR_1"/>
    <property type="match status" value="1"/>
</dbReference>
<dbReference type="GO" id="GO:0003677">
    <property type="term" value="F:DNA binding"/>
    <property type="evidence" value="ECO:0007669"/>
    <property type="project" value="UniProtKB-KW"/>
</dbReference>
<dbReference type="PROSITE" id="PS51000">
    <property type="entry name" value="HTH_DEOR_2"/>
    <property type="match status" value="1"/>
</dbReference>
<gene>
    <name evidence="5" type="ORF">M0C40_08485</name>
</gene>
<dbReference type="Pfam" id="PF08220">
    <property type="entry name" value="HTH_DeoR"/>
    <property type="match status" value="1"/>
</dbReference>
<sequence>MLKKLRWEKILACLDDQQLVLINDLITHLQLSPTTLRRDLTEME</sequence>
<keyword evidence="6" id="KW-1185">Reference proteome</keyword>
<dbReference type="SUPFAM" id="SSF46785">
    <property type="entry name" value="Winged helix' DNA-binding domain"/>
    <property type="match status" value="1"/>
</dbReference>
<name>A0AAX3SY77_SPICI</name>
<dbReference type="InterPro" id="IPR036390">
    <property type="entry name" value="WH_DNA-bd_sf"/>
</dbReference>
<keyword evidence="2" id="KW-0238">DNA-binding</keyword>
<dbReference type="InterPro" id="IPR018356">
    <property type="entry name" value="Tscrpt_reg_HTH_DeoR_CS"/>
</dbReference>